<reference evidence="1" key="1">
    <citation type="journal article" date="2014" name="Front. Microbiol.">
        <title>High frequency of phylogenetically diverse reductive dehalogenase-homologous genes in deep subseafloor sedimentary metagenomes.</title>
        <authorList>
            <person name="Kawai M."/>
            <person name="Futagami T."/>
            <person name="Toyoda A."/>
            <person name="Takaki Y."/>
            <person name="Nishi S."/>
            <person name="Hori S."/>
            <person name="Arai W."/>
            <person name="Tsubouchi T."/>
            <person name="Morono Y."/>
            <person name="Uchiyama I."/>
            <person name="Ito T."/>
            <person name="Fujiyama A."/>
            <person name="Inagaki F."/>
            <person name="Takami H."/>
        </authorList>
    </citation>
    <scope>NUCLEOTIDE SEQUENCE</scope>
    <source>
        <strain evidence="1">Expedition CK06-06</strain>
    </source>
</reference>
<sequence>DKIKPGIIEPLEKSTGGVMGYDFFVLIDRSPRRYFEGLLEKKTPELPLSAEENFRRVFLWYPIQLVDSSDYSFSGAPVFIPLLMGTIQKNRRSKDKSKAKVVRIIHGGVEEHRRSYSYAILAELSGYISDSSGWLLFYDCCDDRGSTSDLFEKVESLLGRYTENDFVEITSIRIEKETLLEFAGDIRRKNDL</sequence>
<proteinExistence type="predicted"/>
<protein>
    <submittedName>
        <fullName evidence="1">Uncharacterized protein</fullName>
    </submittedName>
</protein>
<evidence type="ECO:0000313" key="1">
    <source>
        <dbReference type="EMBL" id="GAG39928.1"/>
    </source>
</evidence>
<comment type="caution">
    <text evidence="1">The sequence shown here is derived from an EMBL/GenBank/DDBJ whole genome shotgun (WGS) entry which is preliminary data.</text>
</comment>
<name>X0XTF8_9ZZZZ</name>
<dbReference type="EMBL" id="BARS01042158">
    <property type="protein sequence ID" value="GAG39928.1"/>
    <property type="molecule type" value="Genomic_DNA"/>
</dbReference>
<dbReference type="AlphaFoldDB" id="X0XTF8"/>
<gene>
    <name evidence="1" type="ORF">S01H1_64001</name>
</gene>
<feature type="non-terminal residue" evidence="1">
    <location>
        <position position="1"/>
    </location>
</feature>
<organism evidence="1">
    <name type="scientific">marine sediment metagenome</name>
    <dbReference type="NCBI Taxonomy" id="412755"/>
    <lineage>
        <taxon>unclassified sequences</taxon>
        <taxon>metagenomes</taxon>
        <taxon>ecological metagenomes</taxon>
    </lineage>
</organism>
<accession>X0XTF8</accession>